<evidence type="ECO:0000313" key="6">
    <source>
        <dbReference type="EMBL" id="TFW28096.1"/>
    </source>
</evidence>
<evidence type="ECO:0000256" key="2">
    <source>
        <dbReference type="ARBA" id="ARBA00023125"/>
    </source>
</evidence>
<keyword evidence="1 3" id="KW-0597">Phosphoprotein</keyword>
<dbReference type="RefSeq" id="WP_135200645.1">
    <property type="nucleotide sequence ID" value="NZ_SPVG01000058.1"/>
</dbReference>
<dbReference type="CDD" id="cd17535">
    <property type="entry name" value="REC_NarL-like"/>
    <property type="match status" value="1"/>
</dbReference>
<evidence type="ECO:0000256" key="1">
    <source>
        <dbReference type="ARBA" id="ARBA00022553"/>
    </source>
</evidence>
<dbReference type="AlphaFoldDB" id="A0A4Y9STL3"/>
<dbReference type="InterPro" id="IPR000792">
    <property type="entry name" value="Tscrpt_reg_LuxR_C"/>
</dbReference>
<keyword evidence="2" id="KW-0238">DNA-binding</keyword>
<dbReference type="InterPro" id="IPR011006">
    <property type="entry name" value="CheY-like_superfamily"/>
</dbReference>
<dbReference type="GO" id="GO:0006355">
    <property type="term" value="P:regulation of DNA-templated transcription"/>
    <property type="evidence" value="ECO:0007669"/>
    <property type="project" value="InterPro"/>
</dbReference>
<dbReference type="CDD" id="cd06170">
    <property type="entry name" value="LuxR_C_like"/>
    <property type="match status" value="1"/>
</dbReference>
<accession>A0A4Y9STL3</accession>
<dbReference type="PANTHER" id="PTHR45566">
    <property type="entry name" value="HTH-TYPE TRANSCRIPTIONAL REGULATOR YHJB-RELATED"/>
    <property type="match status" value="1"/>
</dbReference>
<feature type="non-terminal residue" evidence="6">
    <location>
        <position position="1"/>
    </location>
</feature>
<dbReference type="SUPFAM" id="SSF52172">
    <property type="entry name" value="CheY-like"/>
    <property type="match status" value="1"/>
</dbReference>
<feature type="domain" description="HTH luxR-type" evidence="4">
    <location>
        <begin position="85"/>
        <end position="150"/>
    </location>
</feature>
<dbReference type="PROSITE" id="PS50043">
    <property type="entry name" value="HTH_LUXR_2"/>
    <property type="match status" value="1"/>
</dbReference>
<dbReference type="InterPro" id="IPR001789">
    <property type="entry name" value="Sig_transdc_resp-reg_receiver"/>
</dbReference>
<dbReference type="Proteomes" id="UP000297729">
    <property type="component" value="Unassembled WGS sequence"/>
</dbReference>
<evidence type="ECO:0000259" key="4">
    <source>
        <dbReference type="PROSITE" id="PS50043"/>
    </source>
</evidence>
<dbReference type="OrthoDB" id="9780593at2"/>
<feature type="domain" description="Response regulatory" evidence="5">
    <location>
        <begin position="1"/>
        <end position="69"/>
    </location>
</feature>
<reference evidence="6 7" key="1">
    <citation type="submission" date="2019-03" db="EMBL/GenBank/DDBJ databases">
        <title>Draft Genome Sequence of Duganella callidus sp. nov., a Novel Duganella Species Isolated from Cultivated Soil.</title>
        <authorList>
            <person name="Raths R."/>
            <person name="Peta V."/>
            <person name="Bucking H."/>
        </authorList>
    </citation>
    <scope>NUCLEOTIDE SEQUENCE [LARGE SCALE GENOMIC DNA]</scope>
    <source>
        <strain evidence="6 7">DN04</strain>
    </source>
</reference>
<dbReference type="GO" id="GO:0003677">
    <property type="term" value="F:DNA binding"/>
    <property type="evidence" value="ECO:0007669"/>
    <property type="project" value="UniProtKB-KW"/>
</dbReference>
<dbReference type="InterPro" id="IPR016032">
    <property type="entry name" value="Sig_transdc_resp-reg_C-effctor"/>
</dbReference>
<dbReference type="Pfam" id="PF00196">
    <property type="entry name" value="GerE"/>
    <property type="match status" value="1"/>
</dbReference>
<name>A0A4Y9STL3_9BURK</name>
<protein>
    <submittedName>
        <fullName evidence="6">Response regulator transcription factor</fullName>
    </submittedName>
</protein>
<dbReference type="SMART" id="SM00421">
    <property type="entry name" value="HTH_LUXR"/>
    <property type="match status" value="1"/>
</dbReference>
<dbReference type="EMBL" id="SPVG01000058">
    <property type="protein sequence ID" value="TFW28096.1"/>
    <property type="molecule type" value="Genomic_DNA"/>
</dbReference>
<dbReference type="InterPro" id="IPR058245">
    <property type="entry name" value="NreC/VraR/RcsB-like_REC"/>
</dbReference>
<keyword evidence="7" id="KW-1185">Reference proteome</keyword>
<sequence>TLMDLQMPGMCGVEAIRQIRRRHPQARVVALTTFGGDMHVRRAILAGASGYLLKSAVRKKLLETVREVHQGRRSVAPEVAQALADTCFSQDISRRELQVLTQLATGKSNLRIGMALGISQDTVNVHMRSILSKLDAFDRTHALLIAMRRGMLDLRLGGR</sequence>
<feature type="modified residue" description="4-aspartylphosphate" evidence="3">
    <location>
        <position position="4"/>
    </location>
</feature>
<evidence type="ECO:0000256" key="3">
    <source>
        <dbReference type="PROSITE-ProRule" id="PRU00169"/>
    </source>
</evidence>
<dbReference type="GO" id="GO:0000160">
    <property type="term" value="P:phosphorelay signal transduction system"/>
    <property type="evidence" value="ECO:0007669"/>
    <property type="project" value="InterPro"/>
</dbReference>
<gene>
    <name evidence="6" type="ORF">E4L98_05925</name>
</gene>
<dbReference type="PRINTS" id="PR00038">
    <property type="entry name" value="HTHLUXR"/>
</dbReference>
<dbReference type="PANTHER" id="PTHR45566:SF2">
    <property type="entry name" value="NARL SUBFAMILY"/>
    <property type="match status" value="1"/>
</dbReference>
<evidence type="ECO:0000259" key="5">
    <source>
        <dbReference type="PROSITE" id="PS50110"/>
    </source>
</evidence>
<proteinExistence type="predicted"/>
<dbReference type="PROSITE" id="PS00622">
    <property type="entry name" value="HTH_LUXR_1"/>
    <property type="match status" value="1"/>
</dbReference>
<dbReference type="PROSITE" id="PS50110">
    <property type="entry name" value="RESPONSE_REGULATORY"/>
    <property type="match status" value="1"/>
</dbReference>
<comment type="caution">
    <text evidence="6">The sequence shown here is derived from an EMBL/GenBank/DDBJ whole genome shotgun (WGS) entry which is preliminary data.</text>
</comment>
<dbReference type="Gene3D" id="3.40.50.2300">
    <property type="match status" value="1"/>
</dbReference>
<dbReference type="InterPro" id="IPR051015">
    <property type="entry name" value="EvgA-like"/>
</dbReference>
<dbReference type="SUPFAM" id="SSF46894">
    <property type="entry name" value="C-terminal effector domain of the bipartite response regulators"/>
    <property type="match status" value="1"/>
</dbReference>
<organism evidence="6 7">
    <name type="scientific">Duganella callida</name>
    <dbReference type="NCBI Taxonomy" id="2561932"/>
    <lineage>
        <taxon>Bacteria</taxon>
        <taxon>Pseudomonadati</taxon>
        <taxon>Pseudomonadota</taxon>
        <taxon>Betaproteobacteria</taxon>
        <taxon>Burkholderiales</taxon>
        <taxon>Oxalobacteraceae</taxon>
        <taxon>Telluria group</taxon>
        <taxon>Duganella</taxon>
    </lineage>
</organism>
<evidence type="ECO:0000313" key="7">
    <source>
        <dbReference type="Proteomes" id="UP000297729"/>
    </source>
</evidence>
<dbReference type="Pfam" id="PF00072">
    <property type="entry name" value="Response_reg"/>
    <property type="match status" value="1"/>
</dbReference>